<dbReference type="Proteomes" id="UP000177080">
    <property type="component" value="Unassembled WGS sequence"/>
</dbReference>
<dbReference type="STRING" id="1797259.A2989_00145"/>
<comment type="caution">
    <text evidence="1">The sequence shown here is derived from an EMBL/GenBank/DDBJ whole genome shotgun (WGS) entry which is preliminary data.</text>
</comment>
<protein>
    <submittedName>
        <fullName evidence="1">Uncharacterized protein</fullName>
    </submittedName>
</protein>
<accession>A0A1F4ZAH2</accession>
<evidence type="ECO:0000313" key="2">
    <source>
        <dbReference type="Proteomes" id="UP000177080"/>
    </source>
</evidence>
<dbReference type="EMBL" id="MEXN01000007">
    <property type="protein sequence ID" value="OGD03228.1"/>
    <property type="molecule type" value="Genomic_DNA"/>
</dbReference>
<gene>
    <name evidence="1" type="ORF">A2989_00145</name>
</gene>
<sequence>MERGCVTDGGEWVCKERFTAGIVHKRIFGRSLPFCVHPRGSGFEIGEEVNDELLEKLGLLTRYFLGAGTLLQTDEEDYLKAT</sequence>
<dbReference type="AlphaFoldDB" id="A0A1F4ZAH2"/>
<name>A0A1F4ZAH2_9BACT</name>
<organism evidence="1 2">
    <name type="scientific">Candidatus Amesbacteria bacterium RIFCSPLOWO2_01_FULL_48_25</name>
    <dbReference type="NCBI Taxonomy" id="1797259"/>
    <lineage>
        <taxon>Bacteria</taxon>
        <taxon>Candidatus Amesiibacteriota</taxon>
    </lineage>
</organism>
<proteinExistence type="predicted"/>
<reference evidence="1 2" key="1">
    <citation type="journal article" date="2016" name="Nat. Commun.">
        <title>Thousands of microbial genomes shed light on interconnected biogeochemical processes in an aquifer system.</title>
        <authorList>
            <person name="Anantharaman K."/>
            <person name="Brown C.T."/>
            <person name="Hug L.A."/>
            <person name="Sharon I."/>
            <person name="Castelle C.J."/>
            <person name="Probst A.J."/>
            <person name="Thomas B.C."/>
            <person name="Singh A."/>
            <person name="Wilkins M.J."/>
            <person name="Karaoz U."/>
            <person name="Brodie E.L."/>
            <person name="Williams K.H."/>
            <person name="Hubbard S.S."/>
            <person name="Banfield J.F."/>
        </authorList>
    </citation>
    <scope>NUCLEOTIDE SEQUENCE [LARGE SCALE GENOMIC DNA]</scope>
</reference>
<evidence type="ECO:0000313" key="1">
    <source>
        <dbReference type="EMBL" id="OGD03228.1"/>
    </source>
</evidence>